<proteinExistence type="predicted"/>
<feature type="transmembrane region" description="Helical" evidence="1">
    <location>
        <begin position="258"/>
        <end position="285"/>
    </location>
</feature>
<keyword evidence="3" id="KW-1185">Reference proteome</keyword>
<keyword evidence="1" id="KW-0472">Membrane</keyword>
<dbReference type="Proteomes" id="UP001367030">
    <property type="component" value="Unassembled WGS sequence"/>
</dbReference>
<name>A0ABU8XAV1_9BURK</name>
<keyword evidence="1" id="KW-1133">Transmembrane helix</keyword>
<evidence type="ECO:0000313" key="3">
    <source>
        <dbReference type="Proteomes" id="UP001367030"/>
    </source>
</evidence>
<comment type="caution">
    <text evidence="2">The sequence shown here is derived from an EMBL/GenBank/DDBJ whole genome shotgun (WGS) entry which is preliminary data.</text>
</comment>
<evidence type="ECO:0000256" key="1">
    <source>
        <dbReference type="SAM" id="Phobius"/>
    </source>
</evidence>
<dbReference type="Pfam" id="PF11067">
    <property type="entry name" value="DUF2868"/>
    <property type="match status" value="1"/>
</dbReference>
<evidence type="ECO:0000313" key="2">
    <source>
        <dbReference type="EMBL" id="MEJ8856846.1"/>
    </source>
</evidence>
<feature type="transmembrane region" description="Helical" evidence="1">
    <location>
        <begin position="174"/>
        <end position="204"/>
    </location>
</feature>
<sequence>MNTALRETDWLLKDAVVTEAVQLIEQTGPLDDAAAMREATLAKASSTSRITHRANVLGERIGLQAELLRAWHWAPWVGLGLVILVVMAGLSLAGNVVGGSERRINIMVALVSLLGVHLLTLLLWLAGLVLPLTSFNTSLGWLWMALTARVAGGKRGQAPVLLRAATQLLGRARLVPWAFGFVSHCIWALSFAAVLGALLFALAFRSYTLSWETTILEPGFFVNGVKWLGWAPGLLGFPVPDASTVLAPIAGPAEQRDWALWLTGCIVTYGLLPRIFFAVVSALVWQRRKRHLRPDLAQPYYVKLLARLEAMAPASIVDGDPGFVRGQSPVGLGAGETSDKQVLVGFELPEETPWPPAGLPPSIAPVLHVDGSAGQRHAVLATIGRLRPRTLLMACHAASSPDRGTERLLRELLTHCGECRLWLMSGDEAARGRWRRWLGDVGLDRIKACDDLAATLASP</sequence>
<dbReference type="InterPro" id="IPR021296">
    <property type="entry name" value="DUF2868"/>
</dbReference>
<protein>
    <submittedName>
        <fullName evidence="2">DUF2868 domain-containing protein</fullName>
    </submittedName>
</protein>
<keyword evidence="1" id="KW-0812">Transmembrane</keyword>
<dbReference type="RefSeq" id="WP_340336917.1">
    <property type="nucleotide sequence ID" value="NZ_JBBKZS010000008.1"/>
</dbReference>
<gene>
    <name evidence="2" type="ORF">WKW79_19885</name>
</gene>
<dbReference type="EMBL" id="JBBKZS010000008">
    <property type="protein sequence ID" value="MEJ8856846.1"/>
    <property type="molecule type" value="Genomic_DNA"/>
</dbReference>
<feature type="transmembrane region" description="Helical" evidence="1">
    <location>
        <begin position="106"/>
        <end position="129"/>
    </location>
</feature>
<accession>A0ABU8XAV1</accession>
<reference evidence="2 3" key="1">
    <citation type="submission" date="2024-03" db="EMBL/GenBank/DDBJ databases">
        <title>Novel species of the genus Variovorax.</title>
        <authorList>
            <person name="Liu Q."/>
            <person name="Xin Y.-H."/>
        </authorList>
    </citation>
    <scope>NUCLEOTIDE SEQUENCE [LARGE SCALE GENOMIC DNA]</scope>
    <source>
        <strain evidence="2 3">KACC 18901</strain>
    </source>
</reference>
<organism evidence="2 3">
    <name type="scientific">Variovorax robiniae</name>
    <dbReference type="NCBI Taxonomy" id="1836199"/>
    <lineage>
        <taxon>Bacteria</taxon>
        <taxon>Pseudomonadati</taxon>
        <taxon>Pseudomonadota</taxon>
        <taxon>Betaproteobacteria</taxon>
        <taxon>Burkholderiales</taxon>
        <taxon>Comamonadaceae</taxon>
        <taxon>Variovorax</taxon>
    </lineage>
</organism>
<feature type="transmembrane region" description="Helical" evidence="1">
    <location>
        <begin position="73"/>
        <end position="94"/>
    </location>
</feature>